<keyword evidence="4" id="KW-0143">Chaperone</keyword>
<dbReference type="InterPro" id="IPR011961">
    <property type="entry name" value="RimM"/>
</dbReference>
<dbReference type="InterPro" id="IPR009000">
    <property type="entry name" value="Transl_B-barrel_sf"/>
</dbReference>
<protein>
    <submittedName>
        <fullName evidence="7">16S rRNA processing protein RimM</fullName>
    </submittedName>
</protein>
<dbReference type="InterPro" id="IPR056792">
    <property type="entry name" value="PRC_RimM"/>
</dbReference>
<dbReference type="SUPFAM" id="SSF50346">
    <property type="entry name" value="PRC-barrel domain"/>
    <property type="match status" value="1"/>
</dbReference>
<dbReference type="PANTHER" id="PTHR33692">
    <property type="entry name" value="RIBOSOME MATURATION FACTOR RIMM"/>
    <property type="match status" value="1"/>
</dbReference>
<dbReference type="GO" id="GO:0043022">
    <property type="term" value="F:ribosome binding"/>
    <property type="evidence" value="ECO:0007669"/>
    <property type="project" value="InterPro"/>
</dbReference>
<evidence type="ECO:0000256" key="3">
    <source>
        <dbReference type="ARBA" id="ARBA00022552"/>
    </source>
</evidence>
<dbReference type="Pfam" id="PF01782">
    <property type="entry name" value="RimM"/>
    <property type="match status" value="1"/>
</dbReference>
<dbReference type="GO" id="GO:0005840">
    <property type="term" value="C:ribosome"/>
    <property type="evidence" value="ECO:0007669"/>
    <property type="project" value="InterPro"/>
</dbReference>
<name>A0A3B0ZDA0_9ZZZZ</name>
<keyword evidence="1" id="KW-0963">Cytoplasm</keyword>
<accession>A0A3B0ZDA0</accession>
<evidence type="ECO:0000259" key="6">
    <source>
        <dbReference type="Pfam" id="PF24986"/>
    </source>
</evidence>
<feature type="domain" description="RimM N-terminal" evidence="5">
    <location>
        <begin position="11"/>
        <end position="88"/>
    </location>
</feature>
<gene>
    <name evidence="7" type="ORF">MNBD_GAMMA16-887</name>
</gene>
<keyword evidence="3" id="KW-0698">rRNA processing</keyword>
<feature type="domain" description="Ribosome maturation factor RimM PRC barrel" evidence="6">
    <location>
        <begin position="103"/>
        <end position="167"/>
    </location>
</feature>
<dbReference type="Gene3D" id="2.30.30.240">
    <property type="entry name" value="PRC-barrel domain"/>
    <property type="match status" value="1"/>
</dbReference>
<dbReference type="SUPFAM" id="SSF50447">
    <property type="entry name" value="Translation proteins"/>
    <property type="match status" value="1"/>
</dbReference>
<evidence type="ECO:0000259" key="5">
    <source>
        <dbReference type="Pfam" id="PF01782"/>
    </source>
</evidence>
<dbReference type="GO" id="GO:0006364">
    <property type="term" value="P:rRNA processing"/>
    <property type="evidence" value="ECO:0007669"/>
    <property type="project" value="UniProtKB-KW"/>
</dbReference>
<dbReference type="Pfam" id="PF24986">
    <property type="entry name" value="PRC_RimM"/>
    <property type="match status" value="1"/>
</dbReference>
<dbReference type="InterPro" id="IPR036976">
    <property type="entry name" value="RimM_N_sf"/>
</dbReference>
<dbReference type="NCBIfam" id="TIGR02273">
    <property type="entry name" value="16S_RimM"/>
    <property type="match status" value="1"/>
</dbReference>
<dbReference type="InterPro" id="IPR002676">
    <property type="entry name" value="RimM_N"/>
</dbReference>
<evidence type="ECO:0000313" key="7">
    <source>
        <dbReference type="EMBL" id="VAW86173.1"/>
    </source>
</evidence>
<reference evidence="7" key="1">
    <citation type="submission" date="2018-06" db="EMBL/GenBank/DDBJ databases">
        <authorList>
            <person name="Zhirakovskaya E."/>
        </authorList>
    </citation>
    <scope>NUCLEOTIDE SEQUENCE</scope>
</reference>
<proteinExistence type="inferred from homology"/>
<dbReference type="AlphaFoldDB" id="A0A3B0ZDA0"/>
<organism evidence="7">
    <name type="scientific">hydrothermal vent metagenome</name>
    <dbReference type="NCBI Taxonomy" id="652676"/>
    <lineage>
        <taxon>unclassified sequences</taxon>
        <taxon>metagenomes</taxon>
        <taxon>ecological metagenomes</taxon>
    </lineage>
</organism>
<dbReference type="HAMAP" id="MF_00014">
    <property type="entry name" value="Ribosome_mat_RimM"/>
    <property type="match status" value="1"/>
</dbReference>
<evidence type="ECO:0000256" key="1">
    <source>
        <dbReference type="ARBA" id="ARBA00022490"/>
    </source>
</evidence>
<dbReference type="Gene3D" id="2.40.30.60">
    <property type="entry name" value="RimM"/>
    <property type="match status" value="1"/>
</dbReference>
<evidence type="ECO:0000256" key="2">
    <source>
        <dbReference type="ARBA" id="ARBA00022517"/>
    </source>
</evidence>
<dbReference type="EMBL" id="UOFO01000088">
    <property type="protein sequence ID" value="VAW86173.1"/>
    <property type="molecule type" value="Genomic_DNA"/>
</dbReference>
<evidence type="ECO:0000256" key="4">
    <source>
        <dbReference type="ARBA" id="ARBA00023186"/>
    </source>
</evidence>
<sequence>MLETEKQRVLVGRVSTFYGLKGGLKIFSYTDPRENIINYSPWQLNCNGEWRVYDLLSGRRHGKTVIAQLRGIENRDQAATLIGVDISVWKNQLPTEVEGEYYWADLIGLNVINTNGIALGQVKYLIETGANDVLVLAGERERLIPYVKGSVVLSIDLNVGVIQVDWDPDF</sequence>
<dbReference type="PANTHER" id="PTHR33692:SF1">
    <property type="entry name" value="RIBOSOME MATURATION FACTOR RIMM"/>
    <property type="match status" value="1"/>
</dbReference>
<dbReference type="InterPro" id="IPR011033">
    <property type="entry name" value="PRC_barrel-like_sf"/>
</dbReference>
<keyword evidence="2" id="KW-0690">Ribosome biogenesis</keyword>